<dbReference type="Pfam" id="PF01032">
    <property type="entry name" value="FecCD"/>
    <property type="match status" value="1"/>
</dbReference>
<feature type="transmembrane region" description="Helical" evidence="8">
    <location>
        <begin position="167"/>
        <end position="189"/>
    </location>
</feature>
<keyword evidence="3" id="KW-0813">Transport</keyword>
<dbReference type="InterPro" id="IPR037294">
    <property type="entry name" value="ABC_BtuC-like"/>
</dbReference>
<dbReference type="FunFam" id="1.10.3470.10:FF:000001">
    <property type="entry name" value="Vitamin B12 ABC transporter permease BtuC"/>
    <property type="match status" value="1"/>
</dbReference>
<dbReference type="CDD" id="cd06550">
    <property type="entry name" value="TM_ABC_iron-siderophores_like"/>
    <property type="match status" value="1"/>
</dbReference>
<evidence type="ECO:0000256" key="5">
    <source>
        <dbReference type="ARBA" id="ARBA00022692"/>
    </source>
</evidence>
<accession>A0A7Y2L620</accession>
<feature type="transmembrane region" description="Helical" evidence="8">
    <location>
        <begin position="255"/>
        <end position="284"/>
    </location>
</feature>
<feature type="chain" id="PRO_5031549524" evidence="9">
    <location>
        <begin position="36"/>
        <end position="352"/>
    </location>
</feature>
<keyword evidence="5 8" id="KW-0812">Transmembrane</keyword>
<protein>
    <submittedName>
        <fullName evidence="10">Iron ABC transporter permease</fullName>
    </submittedName>
</protein>
<feature type="transmembrane region" description="Helical" evidence="8">
    <location>
        <begin position="134"/>
        <end position="155"/>
    </location>
</feature>
<evidence type="ECO:0000313" key="11">
    <source>
        <dbReference type="Proteomes" id="UP000529861"/>
    </source>
</evidence>
<sequence length="352" mass="37360">MQQIYSKHAGRKLTTIALLSFLLFAVMLVSTAVGAASINTADVVKVIINKAFGLSYHYKNQLAEPIVLQLRLPRILLAVITGVALAGAGAVMQAILHNPLVSPYTLGMSGAASLGAAIGIVLGRSVPGSYFKIAGHYIVALNAFLFGFLTIFLVIGLARIKGTSPETLILAGVALGYIFSAGVSALKYFSKEEALKDLVVWLMGGMWGASWKIIALLAPLVFISLALLFAFAWDMNVLMAGEEVAKSLGINVKRLQFITLTIATLAASASVAFTGVIGFIGLVAPHVARRMVGNDNRFLIPCAALMGALMLLLSDTLARTIIAPVELPVGIITGLVGGPYFLYMLLRKKSYY</sequence>
<dbReference type="PANTHER" id="PTHR30472:SF25">
    <property type="entry name" value="ABC TRANSPORTER PERMEASE PROTEIN MJ0876-RELATED"/>
    <property type="match status" value="1"/>
</dbReference>
<feature type="signal peptide" evidence="9">
    <location>
        <begin position="1"/>
        <end position="35"/>
    </location>
</feature>
<feature type="transmembrane region" description="Helical" evidence="8">
    <location>
        <begin position="209"/>
        <end position="234"/>
    </location>
</feature>
<organism evidence="10 11">
    <name type="scientific">Caldanaerobacter subterraneus</name>
    <dbReference type="NCBI Taxonomy" id="911092"/>
    <lineage>
        <taxon>Bacteria</taxon>
        <taxon>Bacillati</taxon>
        <taxon>Bacillota</taxon>
        <taxon>Clostridia</taxon>
        <taxon>Thermoanaerobacterales</taxon>
        <taxon>Thermoanaerobacteraceae</taxon>
        <taxon>Caldanaerobacter</taxon>
    </lineage>
</organism>
<dbReference type="Gene3D" id="1.10.3470.10">
    <property type="entry name" value="ABC transporter involved in vitamin B12 uptake, BtuC"/>
    <property type="match status" value="1"/>
</dbReference>
<keyword evidence="6 8" id="KW-1133">Transmembrane helix</keyword>
<evidence type="ECO:0000256" key="6">
    <source>
        <dbReference type="ARBA" id="ARBA00022989"/>
    </source>
</evidence>
<evidence type="ECO:0000256" key="9">
    <source>
        <dbReference type="SAM" id="SignalP"/>
    </source>
</evidence>
<gene>
    <name evidence="10" type="ORF">HKI81_04310</name>
</gene>
<comment type="subcellular location">
    <subcellularLocation>
        <location evidence="1">Cell membrane</location>
        <topology evidence="1">Multi-pass membrane protein</topology>
    </subcellularLocation>
</comment>
<dbReference type="GO" id="GO:0005886">
    <property type="term" value="C:plasma membrane"/>
    <property type="evidence" value="ECO:0007669"/>
    <property type="project" value="UniProtKB-SubCell"/>
</dbReference>
<keyword evidence="9" id="KW-0732">Signal</keyword>
<dbReference type="Proteomes" id="UP000529861">
    <property type="component" value="Unassembled WGS sequence"/>
</dbReference>
<evidence type="ECO:0000256" key="3">
    <source>
        <dbReference type="ARBA" id="ARBA00022448"/>
    </source>
</evidence>
<keyword evidence="7 8" id="KW-0472">Membrane</keyword>
<reference evidence="10 11" key="1">
    <citation type="submission" date="2020-04" db="EMBL/GenBank/DDBJ databases">
        <title>Draft genome sequence of Caldanaerobacter sunterraneus. strain 1523vc isolated from Griffin hot spring, Kamchatka, Russia.</title>
        <authorList>
            <person name="Toshchakov S.V."/>
            <person name="Podosokorskaya O.A."/>
            <person name="Kublanov I.V."/>
            <person name="Korzhenkov A."/>
            <person name="Patrushev M.V."/>
        </authorList>
    </citation>
    <scope>NUCLEOTIDE SEQUENCE [LARGE SCALE GENOMIC DNA]</scope>
    <source>
        <strain evidence="10 11">1523vc</strain>
    </source>
</reference>
<feature type="transmembrane region" description="Helical" evidence="8">
    <location>
        <begin position="75"/>
        <end position="96"/>
    </location>
</feature>
<feature type="transmembrane region" description="Helical" evidence="8">
    <location>
        <begin position="296"/>
        <end position="313"/>
    </location>
</feature>
<dbReference type="InterPro" id="IPR000522">
    <property type="entry name" value="ABC_transptr_permease_BtuC"/>
</dbReference>
<dbReference type="SUPFAM" id="SSF81345">
    <property type="entry name" value="ABC transporter involved in vitamin B12 uptake, BtuC"/>
    <property type="match status" value="1"/>
</dbReference>
<evidence type="ECO:0000256" key="1">
    <source>
        <dbReference type="ARBA" id="ARBA00004651"/>
    </source>
</evidence>
<name>A0A7Y2L620_9THEO</name>
<dbReference type="EMBL" id="JABEQB010000009">
    <property type="protein sequence ID" value="NNG66463.1"/>
    <property type="molecule type" value="Genomic_DNA"/>
</dbReference>
<evidence type="ECO:0000313" key="10">
    <source>
        <dbReference type="EMBL" id="NNG66463.1"/>
    </source>
</evidence>
<dbReference type="AlphaFoldDB" id="A0A7Y2L620"/>
<keyword evidence="4" id="KW-1003">Cell membrane</keyword>
<dbReference type="PANTHER" id="PTHR30472">
    <property type="entry name" value="FERRIC ENTEROBACTIN TRANSPORT SYSTEM PERMEASE PROTEIN"/>
    <property type="match status" value="1"/>
</dbReference>
<dbReference type="GO" id="GO:0033214">
    <property type="term" value="P:siderophore-iron import into cell"/>
    <property type="evidence" value="ECO:0007669"/>
    <property type="project" value="TreeGrafter"/>
</dbReference>
<feature type="transmembrane region" description="Helical" evidence="8">
    <location>
        <begin position="325"/>
        <end position="346"/>
    </location>
</feature>
<evidence type="ECO:0000256" key="4">
    <source>
        <dbReference type="ARBA" id="ARBA00022475"/>
    </source>
</evidence>
<proteinExistence type="inferred from homology"/>
<feature type="transmembrane region" description="Helical" evidence="8">
    <location>
        <begin position="103"/>
        <end position="122"/>
    </location>
</feature>
<evidence type="ECO:0000256" key="7">
    <source>
        <dbReference type="ARBA" id="ARBA00023136"/>
    </source>
</evidence>
<evidence type="ECO:0000256" key="2">
    <source>
        <dbReference type="ARBA" id="ARBA00007935"/>
    </source>
</evidence>
<dbReference type="GO" id="GO:0022857">
    <property type="term" value="F:transmembrane transporter activity"/>
    <property type="evidence" value="ECO:0007669"/>
    <property type="project" value="InterPro"/>
</dbReference>
<evidence type="ECO:0000256" key="8">
    <source>
        <dbReference type="SAM" id="Phobius"/>
    </source>
</evidence>
<comment type="caution">
    <text evidence="10">The sequence shown here is derived from an EMBL/GenBank/DDBJ whole genome shotgun (WGS) entry which is preliminary data.</text>
</comment>
<comment type="similarity">
    <text evidence="2">Belongs to the binding-protein-dependent transport system permease family. FecCD subfamily.</text>
</comment>